<gene>
    <name evidence="1" type="ORF">EVAR_94727_1</name>
</gene>
<comment type="caution">
    <text evidence="1">The sequence shown here is derived from an EMBL/GenBank/DDBJ whole genome shotgun (WGS) entry which is preliminary data.</text>
</comment>
<reference evidence="1 2" key="1">
    <citation type="journal article" date="2019" name="Commun. Biol.">
        <title>The bagworm genome reveals a unique fibroin gene that provides high tensile strength.</title>
        <authorList>
            <person name="Kono N."/>
            <person name="Nakamura H."/>
            <person name="Ohtoshi R."/>
            <person name="Tomita M."/>
            <person name="Numata K."/>
            <person name="Arakawa K."/>
        </authorList>
    </citation>
    <scope>NUCLEOTIDE SEQUENCE [LARGE SCALE GENOMIC DNA]</scope>
</reference>
<dbReference type="AlphaFoldDB" id="A0A4C1UX07"/>
<keyword evidence="2" id="KW-1185">Reference proteome</keyword>
<dbReference type="Proteomes" id="UP000299102">
    <property type="component" value="Unassembled WGS sequence"/>
</dbReference>
<evidence type="ECO:0000313" key="2">
    <source>
        <dbReference type="Proteomes" id="UP000299102"/>
    </source>
</evidence>
<accession>A0A4C1UX07</accession>
<proteinExistence type="predicted"/>
<dbReference type="EMBL" id="BGZK01000234">
    <property type="protein sequence ID" value="GBP30547.1"/>
    <property type="molecule type" value="Genomic_DNA"/>
</dbReference>
<protein>
    <submittedName>
        <fullName evidence="1">Uncharacterized protein</fullName>
    </submittedName>
</protein>
<organism evidence="1 2">
    <name type="scientific">Eumeta variegata</name>
    <name type="common">Bagworm moth</name>
    <name type="synonym">Eumeta japonica</name>
    <dbReference type="NCBI Taxonomy" id="151549"/>
    <lineage>
        <taxon>Eukaryota</taxon>
        <taxon>Metazoa</taxon>
        <taxon>Ecdysozoa</taxon>
        <taxon>Arthropoda</taxon>
        <taxon>Hexapoda</taxon>
        <taxon>Insecta</taxon>
        <taxon>Pterygota</taxon>
        <taxon>Neoptera</taxon>
        <taxon>Endopterygota</taxon>
        <taxon>Lepidoptera</taxon>
        <taxon>Glossata</taxon>
        <taxon>Ditrysia</taxon>
        <taxon>Tineoidea</taxon>
        <taxon>Psychidae</taxon>
        <taxon>Oiketicinae</taxon>
        <taxon>Eumeta</taxon>
    </lineage>
</organism>
<sequence>MSIYNSGPRPIVLVPQWRRSRPVLWVRSQGTRVSQGPFASSRCDACHLAAGRVTKSEKKNFPEKIPDFAINFLTSSEWDVSSYPPKKPPSIEHSPLHSLLSDFELVD</sequence>
<name>A0A4C1UX07_EUMVA</name>
<evidence type="ECO:0000313" key="1">
    <source>
        <dbReference type="EMBL" id="GBP30547.1"/>
    </source>
</evidence>